<comment type="similarity">
    <text evidence="1">Belongs to the prokaryotic/mitochondrial release factor family.</text>
</comment>
<dbReference type="Gene3D" id="3.30.160.20">
    <property type="match status" value="1"/>
</dbReference>
<dbReference type="PANTHER" id="PTHR11075">
    <property type="entry name" value="PEPTIDE CHAIN RELEASE FACTOR"/>
    <property type="match status" value="1"/>
</dbReference>
<dbReference type="InterPro" id="IPR052104">
    <property type="entry name" value="Mito_Release_Factor_mL62"/>
</dbReference>
<evidence type="ECO:0000256" key="1">
    <source>
        <dbReference type="ARBA" id="ARBA00010835"/>
    </source>
</evidence>
<comment type="caution">
    <text evidence="4">The sequence shown here is derived from an EMBL/GenBank/DDBJ whole genome shotgun (WGS) entry which is preliminary data.</text>
</comment>
<keyword evidence="5" id="KW-1185">Reference proteome</keyword>
<dbReference type="AlphaFoldDB" id="A0A9N9Q2D6"/>
<dbReference type="GO" id="GO:0005762">
    <property type="term" value="C:mitochondrial large ribosomal subunit"/>
    <property type="evidence" value="ECO:0007669"/>
    <property type="project" value="TreeGrafter"/>
</dbReference>
<protein>
    <recommendedName>
        <fullName evidence="3">Prokaryotic-type class I peptide chain release factors domain-containing protein</fullName>
    </recommendedName>
</protein>
<dbReference type="GO" id="GO:0004045">
    <property type="term" value="F:peptidyl-tRNA hydrolase activity"/>
    <property type="evidence" value="ECO:0007669"/>
    <property type="project" value="TreeGrafter"/>
</dbReference>
<feature type="region of interest" description="Disordered" evidence="2">
    <location>
        <begin position="13"/>
        <end position="47"/>
    </location>
</feature>
<evidence type="ECO:0000256" key="2">
    <source>
        <dbReference type="SAM" id="MobiDB-lite"/>
    </source>
</evidence>
<accession>A0A9N9Q2D6</accession>
<feature type="compositionally biased region" description="Polar residues" evidence="2">
    <location>
        <begin position="13"/>
        <end position="25"/>
    </location>
</feature>
<organism evidence="4 5">
    <name type="scientific">Hymenoscyphus albidus</name>
    <dbReference type="NCBI Taxonomy" id="595503"/>
    <lineage>
        <taxon>Eukaryota</taxon>
        <taxon>Fungi</taxon>
        <taxon>Dikarya</taxon>
        <taxon>Ascomycota</taxon>
        <taxon>Pezizomycotina</taxon>
        <taxon>Leotiomycetes</taxon>
        <taxon>Helotiales</taxon>
        <taxon>Helotiaceae</taxon>
        <taxon>Hymenoscyphus</taxon>
    </lineage>
</organism>
<dbReference type="PANTHER" id="PTHR11075:SF54">
    <property type="entry name" value="LARGE RIBOSOMAL SUBUNIT PROTEIN ML62"/>
    <property type="match status" value="1"/>
</dbReference>
<name>A0A9N9Q2D6_9HELO</name>
<gene>
    <name evidence="4" type="ORF">HYALB_00005398</name>
</gene>
<evidence type="ECO:0000259" key="3">
    <source>
        <dbReference type="Pfam" id="PF00472"/>
    </source>
</evidence>
<dbReference type="InterPro" id="IPR045853">
    <property type="entry name" value="Pep_chain_release_fac_I_sf"/>
</dbReference>
<dbReference type="GO" id="GO:0016150">
    <property type="term" value="F:translation release factor activity, codon nonspecific"/>
    <property type="evidence" value="ECO:0007669"/>
    <property type="project" value="TreeGrafter"/>
</dbReference>
<evidence type="ECO:0000313" key="5">
    <source>
        <dbReference type="Proteomes" id="UP000701801"/>
    </source>
</evidence>
<dbReference type="OrthoDB" id="270639at2759"/>
<dbReference type="Proteomes" id="UP000701801">
    <property type="component" value="Unassembled WGS sequence"/>
</dbReference>
<feature type="compositionally biased region" description="Basic and acidic residues" evidence="2">
    <location>
        <begin position="32"/>
        <end position="47"/>
    </location>
</feature>
<dbReference type="GO" id="GO:0070126">
    <property type="term" value="P:mitochondrial translational termination"/>
    <property type="evidence" value="ECO:0007669"/>
    <property type="project" value="TreeGrafter"/>
</dbReference>
<reference evidence="4" key="1">
    <citation type="submission" date="2021-07" db="EMBL/GenBank/DDBJ databases">
        <authorList>
            <person name="Durling M."/>
        </authorList>
    </citation>
    <scope>NUCLEOTIDE SEQUENCE</scope>
</reference>
<proteinExistence type="inferred from homology"/>
<dbReference type="EMBL" id="CAJVRM010000049">
    <property type="protein sequence ID" value="CAG8972629.1"/>
    <property type="molecule type" value="Genomic_DNA"/>
</dbReference>
<dbReference type="InterPro" id="IPR000352">
    <property type="entry name" value="Pep_chain_release_fac_I"/>
</dbReference>
<dbReference type="Pfam" id="PF00472">
    <property type="entry name" value="RF-1"/>
    <property type="match status" value="1"/>
</dbReference>
<feature type="domain" description="Prokaryotic-type class I peptide chain release factors" evidence="3">
    <location>
        <begin position="82"/>
        <end position="168"/>
    </location>
</feature>
<evidence type="ECO:0000313" key="4">
    <source>
        <dbReference type="EMBL" id="CAG8972629.1"/>
    </source>
</evidence>
<dbReference type="SUPFAM" id="SSF75620">
    <property type="entry name" value="Release factor"/>
    <property type="match status" value="1"/>
</dbReference>
<sequence length="184" mass="20456">MLTNRLLRSCIQASTSTSHPNQITSHIRPYSSKKDLNENGNADRRENPDFEVARQWFRSFNPAKPTANEGTGVLPSAKIATTEYSRASGPGGQKVNKSSTKATTAWPLHALLKYVPKALHQGLRDSGYYVASSDAIKISCDSNRTQTENREETHARFCAEIEKIYRKSVPGVTSEDQKEKVSEL</sequence>